<protein>
    <submittedName>
        <fullName evidence="2">Uncharacterized protein</fullName>
    </submittedName>
</protein>
<accession>A0A8J2JK56</accession>
<dbReference type="EMBL" id="CAJVCH010082978">
    <property type="protein sequence ID" value="CAG7721795.1"/>
    <property type="molecule type" value="Genomic_DNA"/>
</dbReference>
<feature type="region of interest" description="Disordered" evidence="1">
    <location>
        <begin position="22"/>
        <end position="47"/>
    </location>
</feature>
<dbReference type="Proteomes" id="UP000708208">
    <property type="component" value="Unassembled WGS sequence"/>
</dbReference>
<dbReference type="AlphaFoldDB" id="A0A8J2JK56"/>
<feature type="compositionally biased region" description="Polar residues" evidence="1">
    <location>
        <begin position="22"/>
        <end position="32"/>
    </location>
</feature>
<evidence type="ECO:0000313" key="2">
    <source>
        <dbReference type="EMBL" id="CAG7721795.1"/>
    </source>
</evidence>
<evidence type="ECO:0000256" key="1">
    <source>
        <dbReference type="SAM" id="MobiDB-lite"/>
    </source>
</evidence>
<name>A0A8J2JK56_9HEXA</name>
<sequence>MPKWDILTAFLRKEIADLSSATHQVAPVSSHSGGDHRKSTSTSIPAK</sequence>
<comment type="caution">
    <text evidence="2">The sequence shown here is derived from an EMBL/GenBank/DDBJ whole genome shotgun (WGS) entry which is preliminary data.</text>
</comment>
<organism evidence="2 3">
    <name type="scientific">Allacma fusca</name>
    <dbReference type="NCBI Taxonomy" id="39272"/>
    <lineage>
        <taxon>Eukaryota</taxon>
        <taxon>Metazoa</taxon>
        <taxon>Ecdysozoa</taxon>
        <taxon>Arthropoda</taxon>
        <taxon>Hexapoda</taxon>
        <taxon>Collembola</taxon>
        <taxon>Symphypleona</taxon>
        <taxon>Sminthuridae</taxon>
        <taxon>Allacma</taxon>
    </lineage>
</organism>
<reference evidence="2" key="1">
    <citation type="submission" date="2021-06" db="EMBL/GenBank/DDBJ databases">
        <authorList>
            <person name="Hodson N. C."/>
            <person name="Mongue J. A."/>
            <person name="Jaron S. K."/>
        </authorList>
    </citation>
    <scope>NUCLEOTIDE SEQUENCE</scope>
</reference>
<keyword evidence="3" id="KW-1185">Reference proteome</keyword>
<proteinExistence type="predicted"/>
<feature type="non-terminal residue" evidence="2">
    <location>
        <position position="47"/>
    </location>
</feature>
<evidence type="ECO:0000313" key="3">
    <source>
        <dbReference type="Proteomes" id="UP000708208"/>
    </source>
</evidence>
<gene>
    <name evidence="2" type="ORF">AFUS01_LOCUS10986</name>
</gene>